<evidence type="ECO:0000256" key="2">
    <source>
        <dbReference type="SAM" id="SignalP"/>
    </source>
</evidence>
<dbReference type="WBParaSite" id="HPBE_0000707801-mRNA-1">
    <property type="protein sequence ID" value="HPBE_0000707801-mRNA-1"/>
    <property type="gene ID" value="HPBE_0000707801"/>
</dbReference>
<evidence type="ECO:0000256" key="1">
    <source>
        <dbReference type="SAM" id="MobiDB-lite"/>
    </source>
</evidence>
<protein>
    <submittedName>
        <fullName evidence="3 5">Uncharacterized protein</fullName>
    </submittedName>
</protein>
<reference evidence="5" key="2">
    <citation type="submission" date="2019-09" db="UniProtKB">
        <authorList>
            <consortium name="WormBaseParasite"/>
        </authorList>
    </citation>
    <scope>IDENTIFICATION</scope>
</reference>
<dbReference type="OrthoDB" id="5867677at2759"/>
<feature type="region of interest" description="Disordered" evidence="1">
    <location>
        <begin position="21"/>
        <end position="50"/>
    </location>
</feature>
<accession>A0A3P8B2J3</accession>
<gene>
    <name evidence="3" type="ORF">HPBE_LOCUS7079</name>
</gene>
<feature type="compositionally biased region" description="Basic and acidic residues" evidence="1">
    <location>
        <begin position="22"/>
        <end position="32"/>
    </location>
</feature>
<dbReference type="Proteomes" id="UP000050761">
    <property type="component" value="Unassembled WGS sequence"/>
</dbReference>
<dbReference type="EMBL" id="UZAH01025809">
    <property type="protein sequence ID" value="VDO70858.1"/>
    <property type="molecule type" value="Genomic_DNA"/>
</dbReference>
<keyword evidence="4" id="KW-1185">Reference proteome</keyword>
<proteinExistence type="predicted"/>
<accession>A0A183FJA7</accession>
<feature type="chain" id="PRO_5044551432" evidence="2">
    <location>
        <begin position="20"/>
        <end position="67"/>
    </location>
</feature>
<name>A0A183FJA7_HELPZ</name>
<feature type="signal peptide" evidence="2">
    <location>
        <begin position="1"/>
        <end position="19"/>
    </location>
</feature>
<evidence type="ECO:0000313" key="4">
    <source>
        <dbReference type="Proteomes" id="UP000050761"/>
    </source>
</evidence>
<keyword evidence="2" id="KW-0732">Signal</keyword>
<dbReference type="AlphaFoldDB" id="A0A183FJA7"/>
<reference evidence="3 4" key="1">
    <citation type="submission" date="2018-11" db="EMBL/GenBank/DDBJ databases">
        <authorList>
            <consortium name="Pathogen Informatics"/>
        </authorList>
    </citation>
    <scope>NUCLEOTIDE SEQUENCE [LARGE SCALE GENOMIC DNA]</scope>
</reference>
<evidence type="ECO:0000313" key="3">
    <source>
        <dbReference type="EMBL" id="VDO70858.1"/>
    </source>
</evidence>
<evidence type="ECO:0000313" key="5">
    <source>
        <dbReference type="WBParaSite" id="HPBE_0000707801-mRNA-1"/>
    </source>
</evidence>
<organism evidence="4 5">
    <name type="scientific">Heligmosomoides polygyrus</name>
    <name type="common">Parasitic roundworm</name>
    <dbReference type="NCBI Taxonomy" id="6339"/>
    <lineage>
        <taxon>Eukaryota</taxon>
        <taxon>Metazoa</taxon>
        <taxon>Ecdysozoa</taxon>
        <taxon>Nematoda</taxon>
        <taxon>Chromadorea</taxon>
        <taxon>Rhabditida</taxon>
        <taxon>Rhabditina</taxon>
        <taxon>Rhabditomorpha</taxon>
        <taxon>Strongyloidea</taxon>
        <taxon>Heligmosomidae</taxon>
        <taxon>Heligmosomoides</taxon>
    </lineage>
</organism>
<sequence>MRFFLLALILALVMATVLARPRTPEATREPPRAHAGKGKQKPPANYLRFGKRANPNADLLYLDQLIL</sequence>